<dbReference type="InterPro" id="IPR038883">
    <property type="entry name" value="AN11006-like"/>
</dbReference>
<protein>
    <recommendedName>
        <fullName evidence="1">DUF7730 domain-containing protein</fullName>
    </recommendedName>
</protein>
<gene>
    <name evidence="2" type="ORF">CLAFUR5_09571</name>
</gene>
<dbReference type="GeneID" id="71989449"/>
<name>A0A9Q8UTW1_PASFU</name>
<dbReference type="OrthoDB" id="62952at2759"/>
<dbReference type="EMBL" id="CP090171">
    <property type="protein sequence ID" value="UJO22329.1"/>
    <property type="molecule type" value="Genomic_DNA"/>
</dbReference>
<evidence type="ECO:0000313" key="2">
    <source>
        <dbReference type="EMBL" id="UJO22329.1"/>
    </source>
</evidence>
<dbReference type="PANTHER" id="PTHR42085">
    <property type="entry name" value="F-BOX DOMAIN-CONTAINING PROTEIN"/>
    <property type="match status" value="1"/>
</dbReference>
<dbReference type="InterPro" id="IPR056632">
    <property type="entry name" value="DUF7730"/>
</dbReference>
<sequence length="154" mass="18182">MADAHKEQQKFRILDLPAELRLRIYEYVLKEQDTISILYINRTISPGVYKMEFVRPGHRRDKHHRGVIWDRRSRGWVPAPPSPTALLLVNKQINAEATKVLYGSNRFKFADLFCLREFIELLGDRAQWFQHIELSISQNASWTYTWGNVRNVRG</sequence>
<dbReference type="Pfam" id="PF24864">
    <property type="entry name" value="DUF7730"/>
    <property type="match status" value="1"/>
</dbReference>
<reference evidence="2" key="2">
    <citation type="journal article" date="2022" name="Microb. Genom.">
        <title>A chromosome-scale genome assembly of the tomato pathogen Cladosporium fulvum reveals a compartmentalized genome architecture and the presence of a dispensable chromosome.</title>
        <authorList>
            <person name="Zaccaron A.Z."/>
            <person name="Chen L.H."/>
            <person name="Samaras A."/>
            <person name="Stergiopoulos I."/>
        </authorList>
    </citation>
    <scope>NUCLEOTIDE SEQUENCE</scope>
    <source>
        <strain evidence="2">Race5_Kim</strain>
    </source>
</reference>
<keyword evidence="3" id="KW-1185">Reference proteome</keyword>
<organism evidence="2 3">
    <name type="scientific">Passalora fulva</name>
    <name type="common">Tomato leaf mold</name>
    <name type="synonym">Cladosporium fulvum</name>
    <dbReference type="NCBI Taxonomy" id="5499"/>
    <lineage>
        <taxon>Eukaryota</taxon>
        <taxon>Fungi</taxon>
        <taxon>Dikarya</taxon>
        <taxon>Ascomycota</taxon>
        <taxon>Pezizomycotina</taxon>
        <taxon>Dothideomycetes</taxon>
        <taxon>Dothideomycetidae</taxon>
        <taxon>Mycosphaerellales</taxon>
        <taxon>Mycosphaerellaceae</taxon>
        <taxon>Fulvia</taxon>
    </lineage>
</organism>
<dbReference type="RefSeq" id="XP_047766695.1">
    <property type="nucleotide sequence ID" value="XM_047908719.1"/>
</dbReference>
<dbReference type="KEGG" id="ffu:CLAFUR5_09571"/>
<reference evidence="2" key="1">
    <citation type="submission" date="2021-12" db="EMBL/GenBank/DDBJ databases">
        <authorList>
            <person name="Zaccaron A."/>
            <person name="Stergiopoulos I."/>
        </authorList>
    </citation>
    <scope>NUCLEOTIDE SEQUENCE</scope>
    <source>
        <strain evidence="2">Race5_Kim</strain>
    </source>
</reference>
<dbReference type="Proteomes" id="UP000756132">
    <property type="component" value="Chromosome 9"/>
</dbReference>
<evidence type="ECO:0000259" key="1">
    <source>
        <dbReference type="Pfam" id="PF24864"/>
    </source>
</evidence>
<accession>A0A9Q8UTW1</accession>
<dbReference type="AlphaFoldDB" id="A0A9Q8UTW1"/>
<feature type="domain" description="DUF7730" evidence="1">
    <location>
        <begin position="8"/>
        <end position="145"/>
    </location>
</feature>
<proteinExistence type="predicted"/>
<evidence type="ECO:0000313" key="3">
    <source>
        <dbReference type="Proteomes" id="UP000756132"/>
    </source>
</evidence>
<dbReference type="PANTHER" id="PTHR42085:SF8">
    <property type="entry name" value="F-BOX DOMAIN-CONTAINING PROTEIN"/>
    <property type="match status" value="1"/>
</dbReference>